<accession>A0AAD5QYR2</accession>
<dbReference type="EMBL" id="JAHQIW010005530">
    <property type="protein sequence ID" value="KAJ1366332.1"/>
    <property type="molecule type" value="Genomic_DNA"/>
</dbReference>
<reference evidence="4" key="1">
    <citation type="submission" date="2021-06" db="EMBL/GenBank/DDBJ databases">
        <title>Parelaphostrongylus tenuis whole genome reference sequence.</title>
        <authorList>
            <person name="Garwood T.J."/>
            <person name="Larsen P.A."/>
            <person name="Fountain-Jones N.M."/>
            <person name="Garbe J.R."/>
            <person name="Macchietto M.G."/>
            <person name="Kania S.A."/>
            <person name="Gerhold R.W."/>
            <person name="Richards J.E."/>
            <person name="Wolf T.M."/>
        </authorList>
    </citation>
    <scope>NUCLEOTIDE SEQUENCE</scope>
    <source>
        <strain evidence="4">MNPRO001-30</strain>
        <tissue evidence="4">Meninges</tissue>
    </source>
</reference>
<dbReference type="GO" id="GO:0006897">
    <property type="term" value="P:endocytosis"/>
    <property type="evidence" value="ECO:0007669"/>
    <property type="project" value="TreeGrafter"/>
</dbReference>
<proteinExistence type="predicted"/>
<dbReference type="InterPro" id="IPR036034">
    <property type="entry name" value="PDZ_sf"/>
</dbReference>
<dbReference type="GO" id="GO:0034272">
    <property type="term" value="C:phosphatidylinositol 3-kinase complex, class III, type II"/>
    <property type="evidence" value="ECO:0007669"/>
    <property type="project" value="TreeGrafter"/>
</dbReference>
<keyword evidence="1" id="KW-0808">Transferase</keyword>
<dbReference type="AlphaFoldDB" id="A0AAD5QYR2"/>
<feature type="domain" description="PI3K/PI4K catalytic" evidence="3">
    <location>
        <begin position="1"/>
        <end position="85"/>
    </location>
</feature>
<evidence type="ECO:0000256" key="2">
    <source>
        <dbReference type="ARBA" id="ARBA00022777"/>
    </source>
</evidence>
<dbReference type="PANTHER" id="PTHR10048">
    <property type="entry name" value="PHOSPHATIDYLINOSITOL KINASE"/>
    <property type="match status" value="1"/>
</dbReference>
<keyword evidence="5" id="KW-1185">Reference proteome</keyword>
<keyword evidence="2" id="KW-0418">Kinase</keyword>
<dbReference type="GO" id="GO:0048015">
    <property type="term" value="P:phosphatidylinositol-mediated signaling"/>
    <property type="evidence" value="ECO:0007669"/>
    <property type="project" value="TreeGrafter"/>
</dbReference>
<dbReference type="GO" id="GO:0005777">
    <property type="term" value="C:peroxisome"/>
    <property type="evidence" value="ECO:0007669"/>
    <property type="project" value="TreeGrafter"/>
</dbReference>
<dbReference type="GO" id="GO:0000045">
    <property type="term" value="P:autophagosome assembly"/>
    <property type="evidence" value="ECO:0007669"/>
    <property type="project" value="TreeGrafter"/>
</dbReference>
<dbReference type="InterPro" id="IPR000403">
    <property type="entry name" value="PI3/4_kinase_cat_dom"/>
</dbReference>
<dbReference type="SUPFAM" id="SSF56112">
    <property type="entry name" value="Protein kinase-like (PK-like)"/>
    <property type="match status" value="1"/>
</dbReference>
<dbReference type="InterPro" id="IPR015433">
    <property type="entry name" value="PI3/4_kinase"/>
</dbReference>
<dbReference type="GO" id="GO:0016303">
    <property type="term" value="F:1-phosphatidylinositol-3-kinase activity"/>
    <property type="evidence" value="ECO:0007669"/>
    <property type="project" value="TreeGrafter"/>
</dbReference>
<dbReference type="GO" id="GO:0034271">
    <property type="term" value="C:phosphatidylinositol 3-kinase complex, class III, type I"/>
    <property type="evidence" value="ECO:0007669"/>
    <property type="project" value="TreeGrafter"/>
</dbReference>
<dbReference type="Proteomes" id="UP001196413">
    <property type="component" value="Unassembled WGS sequence"/>
</dbReference>
<evidence type="ECO:0000313" key="4">
    <source>
        <dbReference type="EMBL" id="KAJ1366332.1"/>
    </source>
</evidence>
<dbReference type="PROSITE" id="PS50290">
    <property type="entry name" value="PI3_4_KINASE_3"/>
    <property type="match status" value="1"/>
</dbReference>
<dbReference type="InterPro" id="IPR036940">
    <property type="entry name" value="PI3/4_kinase_cat_sf"/>
</dbReference>
<comment type="caution">
    <text evidence="4">The sequence shown here is derived from an EMBL/GenBank/DDBJ whole genome shotgun (WGS) entry which is preliminary data.</text>
</comment>
<dbReference type="SUPFAM" id="SSF50156">
    <property type="entry name" value="PDZ domain-like"/>
    <property type="match status" value="1"/>
</dbReference>
<gene>
    <name evidence="4" type="ORF">KIN20_026970</name>
</gene>
<dbReference type="Gene3D" id="2.30.42.10">
    <property type="match status" value="1"/>
</dbReference>
<dbReference type="PANTHER" id="PTHR10048:SF7">
    <property type="entry name" value="PHOSPHATIDYLINOSITOL 3-KINASE CATALYTIC SUBUNIT TYPE 3"/>
    <property type="match status" value="1"/>
</dbReference>
<sequence length="330" mass="37106">MGGIKSDHFRHFCMHCDSAYRILRRHANVILNLFSLMLDAGIHNISEERDKAVFKVEERLKLDLSDEASSMHIFGVIETSMNFLSMNVGIVMDVLHELRQNLSWESSRKLSPPFVENKGFCRLSDHCRLNPMTELSKHLSRTEIDIDDNMMIMSISPSAVPSCTELILGDRVLKINGAPVRTKAEAIAALKASAGSEARIELLRRQFTSPLTAERARKIGLSRLEGFTYFLLSCSKDDSDPVSSFGFTLKLLKNRAHVIALDPKGVASNFFCLGDALLDLDGTPIPFNDLEFVRGYTQKFNKFVQKSRFFVIGTPINSYSSELKLHTHCS</sequence>
<organism evidence="4 5">
    <name type="scientific">Parelaphostrongylus tenuis</name>
    <name type="common">Meningeal worm</name>
    <dbReference type="NCBI Taxonomy" id="148309"/>
    <lineage>
        <taxon>Eukaryota</taxon>
        <taxon>Metazoa</taxon>
        <taxon>Ecdysozoa</taxon>
        <taxon>Nematoda</taxon>
        <taxon>Chromadorea</taxon>
        <taxon>Rhabditida</taxon>
        <taxon>Rhabditina</taxon>
        <taxon>Rhabditomorpha</taxon>
        <taxon>Strongyloidea</taxon>
        <taxon>Metastrongylidae</taxon>
        <taxon>Parelaphostrongylus</taxon>
    </lineage>
</organism>
<evidence type="ECO:0000313" key="5">
    <source>
        <dbReference type="Proteomes" id="UP001196413"/>
    </source>
</evidence>
<protein>
    <recommendedName>
        <fullName evidence="3">PI3K/PI4K catalytic domain-containing protein</fullName>
    </recommendedName>
</protein>
<dbReference type="GO" id="GO:0005768">
    <property type="term" value="C:endosome"/>
    <property type="evidence" value="ECO:0007669"/>
    <property type="project" value="TreeGrafter"/>
</dbReference>
<name>A0AAD5QYR2_PARTN</name>
<dbReference type="InterPro" id="IPR011009">
    <property type="entry name" value="Kinase-like_dom_sf"/>
</dbReference>
<evidence type="ECO:0000259" key="3">
    <source>
        <dbReference type="PROSITE" id="PS50290"/>
    </source>
</evidence>
<dbReference type="Gene3D" id="1.10.1070.11">
    <property type="entry name" value="Phosphatidylinositol 3-/4-kinase, catalytic domain"/>
    <property type="match status" value="1"/>
</dbReference>
<dbReference type="GO" id="GO:0000407">
    <property type="term" value="C:phagophore assembly site"/>
    <property type="evidence" value="ECO:0007669"/>
    <property type="project" value="TreeGrafter"/>
</dbReference>
<evidence type="ECO:0000256" key="1">
    <source>
        <dbReference type="ARBA" id="ARBA00022679"/>
    </source>
</evidence>